<dbReference type="STRING" id="1215343.B488_03760"/>
<dbReference type="GO" id="GO:0046872">
    <property type="term" value="F:metal ion binding"/>
    <property type="evidence" value="ECO:0007669"/>
    <property type="project" value="UniProtKB-KW"/>
</dbReference>
<dbReference type="InterPro" id="IPR003265">
    <property type="entry name" value="HhH-GPD_domain"/>
</dbReference>
<dbReference type="PANTHER" id="PTHR10359:SF18">
    <property type="entry name" value="ENDONUCLEASE III"/>
    <property type="match status" value="1"/>
</dbReference>
<feature type="binding site" evidence="12">
    <location>
        <position position="216"/>
    </location>
    <ligand>
        <name>[4Fe-4S] cluster</name>
        <dbReference type="ChEBI" id="CHEBI:49883"/>
    </ligand>
</feature>
<keyword evidence="15" id="KW-1185">Reference proteome</keyword>
<keyword evidence="7 12" id="KW-0411">Iron-sulfur</keyword>
<dbReference type="InterPro" id="IPR011257">
    <property type="entry name" value="DNA_glycosylase"/>
</dbReference>
<dbReference type="InterPro" id="IPR005759">
    <property type="entry name" value="Nth"/>
</dbReference>
<dbReference type="InterPro" id="IPR000445">
    <property type="entry name" value="HhH_motif"/>
</dbReference>
<keyword evidence="3 12" id="KW-0479">Metal-binding</keyword>
<dbReference type="RefSeq" id="WP_015272795.1">
    <property type="nucleotide sequence ID" value="NC_019907.1"/>
</dbReference>
<dbReference type="Pfam" id="PF00730">
    <property type="entry name" value="HhH-GPD"/>
    <property type="match status" value="1"/>
</dbReference>
<keyword evidence="10 12" id="KW-0456">Lyase</keyword>
<dbReference type="GO" id="GO:0006285">
    <property type="term" value="P:base-excision repair, AP site formation"/>
    <property type="evidence" value="ECO:0007669"/>
    <property type="project" value="TreeGrafter"/>
</dbReference>
<sequence length="227" mass="25743">MKSSFPKANLKCVYSQEDLNEIFQRFSIKWPNPKGELYYTNSFTLVIAVMLSAQATDISVNKITPVLFSAADTPQKMLQLGEDKIRNYIKTIGLYHTKTKNIINLSKKIIEDFNSEVPKTREKLMSLPGVGRKTANVVLSTAFGIKTIAVDTHVFRISNRINLAKGKTPEKVEEKLMHIVPEKYIYHAHNWLVLHGRYICKARKPNCKSCIIADICKSPENVSTLLT</sequence>
<dbReference type="FunFam" id="1.10.1670.10:FF:000001">
    <property type="entry name" value="Endonuclease III"/>
    <property type="match status" value="1"/>
</dbReference>
<evidence type="ECO:0000256" key="5">
    <source>
        <dbReference type="ARBA" id="ARBA00022801"/>
    </source>
</evidence>
<comment type="catalytic activity">
    <reaction evidence="12">
        <text>2'-deoxyribonucleotide-(2'-deoxyribose 5'-phosphate)-2'-deoxyribonucleotide-DNA = a 3'-end 2'-deoxyribonucleotide-(2,3-dehydro-2,3-deoxyribose 5'-phosphate)-DNA + a 5'-end 5'-phospho-2'-deoxyribonucleoside-DNA + H(+)</text>
        <dbReference type="Rhea" id="RHEA:66592"/>
        <dbReference type="Rhea" id="RHEA-COMP:13180"/>
        <dbReference type="Rhea" id="RHEA-COMP:16897"/>
        <dbReference type="Rhea" id="RHEA-COMP:17067"/>
        <dbReference type="ChEBI" id="CHEBI:15378"/>
        <dbReference type="ChEBI" id="CHEBI:136412"/>
        <dbReference type="ChEBI" id="CHEBI:157695"/>
        <dbReference type="ChEBI" id="CHEBI:167181"/>
        <dbReference type="EC" id="4.2.99.18"/>
    </reaction>
</comment>
<evidence type="ECO:0000256" key="7">
    <source>
        <dbReference type="ARBA" id="ARBA00023014"/>
    </source>
</evidence>
<feature type="binding site" evidence="12">
    <location>
        <position position="207"/>
    </location>
    <ligand>
        <name>[4Fe-4S] cluster</name>
        <dbReference type="ChEBI" id="CHEBI:49883"/>
    </ligand>
</feature>
<keyword evidence="4 12" id="KW-0227">DNA damage</keyword>
<dbReference type="Gene3D" id="1.10.1670.10">
    <property type="entry name" value="Helix-hairpin-Helix base-excision DNA repair enzymes (C-terminal)"/>
    <property type="match status" value="1"/>
</dbReference>
<dbReference type="EC" id="4.2.99.18" evidence="12"/>
<dbReference type="Proteomes" id="UP000010799">
    <property type="component" value="Chromosome"/>
</dbReference>
<feature type="binding site" evidence="12">
    <location>
        <position position="200"/>
    </location>
    <ligand>
        <name>[4Fe-4S] cluster</name>
        <dbReference type="ChEBI" id="CHEBI:49883"/>
    </ligand>
</feature>
<evidence type="ECO:0000259" key="13">
    <source>
        <dbReference type="SMART" id="SM00478"/>
    </source>
</evidence>
<feature type="domain" description="HhH-GPD" evidence="13">
    <location>
        <begin position="51"/>
        <end position="198"/>
    </location>
</feature>
<accession>L0EUL9</accession>
<dbReference type="GO" id="GO:0051539">
    <property type="term" value="F:4 iron, 4 sulfur cluster binding"/>
    <property type="evidence" value="ECO:0007669"/>
    <property type="project" value="UniProtKB-UniRule"/>
</dbReference>
<gene>
    <name evidence="12" type="primary">nth</name>
    <name evidence="14" type="ordered locus">B488_03760</name>
</gene>
<evidence type="ECO:0000313" key="14">
    <source>
        <dbReference type="EMBL" id="AGA64368.1"/>
    </source>
</evidence>
<keyword evidence="14" id="KW-0255">Endonuclease</keyword>
<name>L0EUL9_LIBCB</name>
<keyword evidence="11 12" id="KW-0326">Glycosidase</keyword>
<comment type="similarity">
    <text evidence="1 12">Belongs to the Nth/MutY family.</text>
</comment>
<dbReference type="PROSITE" id="PS01155">
    <property type="entry name" value="ENDONUCLEASE_III_2"/>
    <property type="match status" value="1"/>
</dbReference>
<dbReference type="GO" id="GO:0019104">
    <property type="term" value="F:DNA N-glycosylase activity"/>
    <property type="evidence" value="ECO:0007669"/>
    <property type="project" value="UniProtKB-UniRule"/>
</dbReference>
<organism evidence="14 15">
    <name type="scientific">Liberibacter crescens (strain BT-1)</name>
    <dbReference type="NCBI Taxonomy" id="1215343"/>
    <lineage>
        <taxon>Bacteria</taxon>
        <taxon>Pseudomonadati</taxon>
        <taxon>Pseudomonadota</taxon>
        <taxon>Alphaproteobacteria</taxon>
        <taxon>Hyphomicrobiales</taxon>
        <taxon>Rhizobiaceae</taxon>
        <taxon>Liberibacter</taxon>
    </lineage>
</organism>
<evidence type="ECO:0000256" key="2">
    <source>
        <dbReference type="ARBA" id="ARBA00022485"/>
    </source>
</evidence>
<evidence type="ECO:0000256" key="3">
    <source>
        <dbReference type="ARBA" id="ARBA00022723"/>
    </source>
</evidence>
<dbReference type="SMART" id="SM00478">
    <property type="entry name" value="ENDO3c"/>
    <property type="match status" value="1"/>
</dbReference>
<dbReference type="PATRIC" id="fig|1215343.11.peg.385"/>
<dbReference type="GO" id="GO:0003677">
    <property type="term" value="F:DNA binding"/>
    <property type="evidence" value="ECO:0007669"/>
    <property type="project" value="UniProtKB-UniRule"/>
</dbReference>
<evidence type="ECO:0000313" key="15">
    <source>
        <dbReference type="Proteomes" id="UP000010799"/>
    </source>
</evidence>
<dbReference type="FunFam" id="1.10.340.30:FF:000001">
    <property type="entry name" value="Endonuclease III"/>
    <property type="match status" value="1"/>
</dbReference>
<dbReference type="InterPro" id="IPR004036">
    <property type="entry name" value="Endonuclease-III-like_CS2"/>
</dbReference>
<evidence type="ECO:0000256" key="12">
    <source>
        <dbReference type="HAMAP-Rule" id="MF_00942"/>
    </source>
</evidence>
<evidence type="ECO:0000256" key="4">
    <source>
        <dbReference type="ARBA" id="ARBA00022763"/>
    </source>
</evidence>
<evidence type="ECO:0000256" key="6">
    <source>
        <dbReference type="ARBA" id="ARBA00023004"/>
    </source>
</evidence>
<dbReference type="NCBIfam" id="TIGR01083">
    <property type="entry name" value="nth"/>
    <property type="match status" value="1"/>
</dbReference>
<keyword evidence="2 12" id="KW-0004">4Fe-4S</keyword>
<evidence type="ECO:0000256" key="10">
    <source>
        <dbReference type="ARBA" id="ARBA00023239"/>
    </source>
</evidence>
<dbReference type="KEGG" id="lcc:B488_03760"/>
<evidence type="ECO:0000256" key="11">
    <source>
        <dbReference type="ARBA" id="ARBA00023295"/>
    </source>
</evidence>
<dbReference type="PANTHER" id="PTHR10359">
    <property type="entry name" value="A/G-SPECIFIC ADENINE GLYCOSYLASE/ENDONUCLEASE III"/>
    <property type="match status" value="1"/>
</dbReference>
<keyword evidence="8 12" id="KW-0238">DNA-binding</keyword>
<dbReference type="EMBL" id="CP003789">
    <property type="protein sequence ID" value="AGA64368.1"/>
    <property type="molecule type" value="Genomic_DNA"/>
</dbReference>
<dbReference type="PIRSF" id="PIRSF001435">
    <property type="entry name" value="Nth"/>
    <property type="match status" value="1"/>
</dbReference>
<protein>
    <recommendedName>
        <fullName evidence="12">Endonuclease III</fullName>
        <ecNumber evidence="12">4.2.99.18</ecNumber>
    </recommendedName>
    <alternativeName>
        <fullName evidence="12">DNA-(apurinic or apyrimidinic site) lyase</fullName>
    </alternativeName>
</protein>
<evidence type="ECO:0000256" key="8">
    <source>
        <dbReference type="ARBA" id="ARBA00023125"/>
    </source>
</evidence>
<reference evidence="14 15" key="1">
    <citation type="journal article" date="2012" name="Stand. Genomic Sci.">
        <title>Complete genome sequence of Liberibacter crescens BT-1.</title>
        <authorList>
            <person name="Leonard M.T."/>
            <person name="Fagen J.R."/>
            <person name="Davis-Richardson A.G."/>
            <person name="Davis M.J."/>
            <person name="Triplett E.W."/>
        </authorList>
    </citation>
    <scope>NUCLEOTIDE SEQUENCE [LARGE SCALE GENOMIC DNA]</scope>
    <source>
        <strain evidence="14 15">BT-1</strain>
    </source>
</reference>
<proteinExistence type="inferred from homology"/>
<feature type="binding site" evidence="12">
    <location>
        <position position="210"/>
    </location>
    <ligand>
        <name>[4Fe-4S] cluster</name>
        <dbReference type="ChEBI" id="CHEBI:49883"/>
    </ligand>
</feature>
<dbReference type="Pfam" id="PF00633">
    <property type="entry name" value="HHH"/>
    <property type="match status" value="1"/>
</dbReference>
<dbReference type="GO" id="GO:0140078">
    <property type="term" value="F:class I DNA-(apurinic or apyrimidinic site) endonuclease activity"/>
    <property type="evidence" value="ECO:0007669"/>
    <property type="project" value="UniProtKB-EC"/>
</dbReference>
<dbReference type="InterPro" id="IPR023170">
    <property type="entry name" value="HhH_base_excis_C"/>
</dbReference>
<evidence type="ECO:0000256" key="9">
    <source>
        <dbReference type="ARBA" id="ARBA00023204"/>
    </source>
</evidence>
<dbReference type="AlphaFoldDB" id="L0EUL9"/>
<dbReference type="SUPFAM" id="SSF48150">
    <property type="entry name" value="DNA-glycosylase"/>
    <property type="match status" value="1"/>
</dbReference>
<keyword evidence="5 12" id="KW-0378">Hydrolase</keyword>
<evidence type="ECO:0000256" key="1">
    <source>
        <dbReference type="ARBA" id="ARBA00008343"/>
    </source>
</evidence>
<dbReference type="eggNOG" id="COG0177">
    <property type="taxonomic scope" value="Bacteria"/>
</dbReference>
<dbReference type="CDD" id="cd00056">
    <property type="entry name" value="ENDO3c"/>
    <property type="match status" value="1"/>
</dbReference>
<dbReference type="Gene3D" id="1.10.340.30">
    <property type="entry name" value="Hypothetical protein, domain 2"/>
    <property type="match status" value="1"/>
</dbReference>
<dbReference type="HAMAP" id="MF_00942">
    <property type="entry name" value="Nth"/>
    <property type="match status" value="1"/>
</dbReference>
<keyword evidence="6 12" id="KW-0408">Iron</keyword>
<dbReference type="HOGENOM" id="CLU_012862_3_0_5"/>
<keyword evidence="14" id="KW-0540">Nuclease</keyword>
<comment type="function">
    <text evidence="12">DNA repair enzyme that has both DNA N-glycosylase activity and AP-lyase activity. The DNA N-glycosylase activity releases various damaged pyrimidines from DNA by cleaving the N-glycosidic bond, leaving an AP (apurinic/apyrimidinic) site. The AP-lyase activity cleaves the phosphodiester bond 3' to the AP site by a beta-elimination, leaving a 3'-terminal unsaturated sugar and a product with a terminal 5'-phosphate.</text>
</comment>
<keyword evidence="9 12" id="KW-0234">DNA repair</keyword>
<comment type="cofactor">
    <cofactor evidence="12">
        <name>[4Fe-4S] cluster</name>
        <dbReference type="ChEBI" id="CHEBI:49883"/>
    </cofactor>
    <text evidence="12">Binds 1 [4Fe-4S] cluster.</text>
</comment>